<comment type="caution">
    <text evidence="1">The sequence shown here is derived from an EMBL/GenBank/DDBJ whole genome shotgun (WGS) entry which is preliminary data.</text>
</comment>
<sequence>MAPFSLNMASPLVAGALRGCPRFAAESC</sequence>
<evidence type="ECO:0000313" key="1">
    <source>
        <dbReference type="EMBL" id="OMO49928.1"/>
    </source>
</evidence>
<evidence type="ECO:0000313" key="2">
    <source>
        <dbReference type="Proteomes" id="UP000188268"/>
    </source>
</evidence>
<dbReference type="Gramene" id="OMO49928">
    <property type="protein sequence ID" value="OMO49928"/>
    <property type="gene ID" value="CCACVL1_30750"/>
</dbReference>
<proteinExistence type="predicted"/>
<dbReference type="Proteomes" id="UP000188268">
    <property type="component" value="Unassembled WGS sequence"/>
</dbReference>
<dbReference type="AlphaFoldDB" id="A0A1R3FVP0"/>
<keyword evidence="2" id="KW-1185">Reference proteome</keyword>
<protein>
    <submittedName>
        <fullName evidence="1">Uncharacterized protein</fullName>
    </submittedName>
</protein>
<organism evidence="1 2">
    <name type="scientific">Corchorus capsularis</name>
    <name type="common">Jute</name>
    <dbReference type="NCBI Taxonomy" id="210143"/>
    <lineage>
        <taxon>Eukaryota</taxon>
        <taxon>Viridiplantae</taxon>
        <taxon>Streptophyta</taxon>
        <taxon>Embryophyta</taxon>
        <taxon>Tracheophyta</taxon>
        <taxon>Spermatophyta</taxon>
        <taxon>Magnoliopsida</taxon>
        <taxon>eudicotyledons</taxon>
        <taxon>Gunneridae</taxon>
        <taxon>Pentapetalae</taxon>
        <taxon>rosids</taxon>
        <taxon>malvids</taxon>
        <taxon>Malvales</taxon>
        <taxon>Malvaceae</taxon>
        <taxon>Grewioideae</taxon>
        <taxon>Apeibeae</taxon>
        <taxon>Corchorus</taxon>
    </lineage>
</organism>
<dbReference type="EMBL" id="AWWV01016333">
    <property type="protein sequence ID" value="OMO49928.1"/>
    <property type="molecule type" value="Genomic_DNA"/>
</dbReference>
<name>A0A1R3FVP0_COCAP</name>
<gene>
    <name evidence="1" type="ORF">CCACVL1_30750</name>
</gene>
<accession>A0A1R3FVP0</accession>
<reference evidence="1 2" key="1">
    <citation type="submission" date="2013-09" db="EMBL/GenBank/DDBJ databases">
        <title>Corchorus capsularis genome sequencing.</title>
        <authorList>
            <person name="Alam M."/>
            <person name="Haque M.S."/>
            <person name="Islam M.S."/>
            <person name="Emdad E.M."/>
            <person name="Islam M.M."/>
            <person name="Ahmed B."/>
            <person name="Halim A."/>
            <person name="Hossen Q.M.M."/>
            <person name="Hossain M.Z."/>
            <person name="Ahmed R."/>
            <person name="Khan M.M."/>
            <person name="Islam R."/>
            <person name="Rashid M.M."/>
            <person name="Khan S.A."/>
            <person name="Rahman M.S."/>
            <person name="Alam M."/>
        </authorList>
    </citation>
    <scope>NUCLEOTIDE SEQUENCE [LARGE SCALE GENOMIC DNA]</scope>
    <source>
        <strain evidence="2">cv. CVL-1</strain>
        <tissue evidence="1">Whole seedling</tissue>
    </source>
</reference>